<evidence type="ECO:0000313" key="4">
    <source>
        <dbReference type="Proteomes" id="UP000261660"/>
    </source>
</evidence>
<accession>A0A3Q3FTT9</accession>
<evidence type="ECO:0000256" key="1">
    <source>
        <dbReference type="SAM" id="MobiDB-lite"/>
    </source>
</evidence>
<dbReference type="STRING" id="56723.ENSLBEP00000022348"/>
<feature type="region of interest" description="Disordered" evidence="1">
    <location>
        <begin position="14"/>
        <end position="35"/>
    </location>
</feature>
<dbReference type="Pfam" id="PF01498">
    <property type="entry name" value="HTH_Tnp_Tc3_2"/>
    <property type="match status" value="1"/>
</dbReference>
<dbReference type="GeneTree" id="ENSGT00940000177764"/>
<name>A0A3Q3FTT9_9LABR</name>
<dbReference type="GO" id="GO:0003677">
    <property type="term" value="F:DNA binding"/>
    <property type="evidence" value="ECO:0007669"/>
    <property type="project" value="InterPro"/>
</dbReference>
<evidence type="ECO:0000259" key="2">
    <source>
        <dbReference type="Pfam" id="PF01498"/>
    </source>
</evidence>
<dbReference type="GO" id="GO:0015074">
    <property type="term" value="P:DNA integration"/>
    <property type="evidence" value="ECO:0007669"/>
    <property type="project" value="InterPro"/>
</dbReference>
<protein>
    <recommendedName>
        <fullName evidence="2">Transposase Tc1-like domain-containing protein</fullName>
    </recommendedName>
</protein>
<dbReference type="AlphaFoldDB" id="A0A3Q3FTT9"/>
<reference evidence="3" key="1">
    <citation type="submission" date="2025-08" db="UniProtKB">
        <authorList>
            <consortium name="Ensembl"/>
        </authorList>
    </citation>
    <scope>IDENTIFICATION</scope>
</reference>
<evidence type="ECO:0000313" key="3">
    <source>
        <dbReference type="Ensembl" id="ENSLBEP00000022348.1"/>
    </source>
</evidence>
<dbReference type="Gene3D" id="3.30.420.10">
    <property type="entry name" value="Ribonuclease H-like superfamily/Ribonuclease H"/>
    <property type="match status" value="1"/>
</dbReference>
<sequence>QGIQFPLQFRETGDIKDRLRSGRPRKTKPQEDRLSPRDLQARFAQRRHRQISDQRVRNRLHIASLRTNKAASEPLMSALHRQARLRWRLQHRRWNPRMWGNVMFSEKARFCLRKLDGRLKV</sequence>
<organism evidence="3 4">
    <name type="scientific">Labrus bergylta</name>
    <name type="common">ballan wrasse</name>
    <dbReference type="NCBI Taxonomy" id="56723"/>
    <lineage>
        <taxon>Eukaryota</taxon>
        <taxon>Metazoa</taxon>
        <taxon>Chordata</taxon>
        <taxon>Craniata</taxon>
        <taxon>Vertebrata</taxon>
        <taxon>Euteleostomi</taxon>
        <taxon>Actinopterygii</taxon>
        <taxon>Neopterygii</taxon>
        <taxon>Teleostei</taxon>
        <taxon>Neoteleostei</taxon>
        <taxon>Acanthomorphata</taxon>
        <taxon>Eupercaria</taxon>
        <taxon>Labriformes</taxon>
        <taxon>Labridae</taxon>
        <taxon>Labrus</taxon>
    </lineage>
</organism>
<dbReference type="InterPro" id="IPR036397">
    <property type="entry name" value="RNaseH_sf"/>
</dbReference>
<reference evidence="3" key="2">
    <citation type="submission" date="2025-09" db="UniProtKB">
        <authorList>
            <consortium name="Ensembl"/>
        </authorList>
    </citation>
    <scope>IDENTIFICATION</scope>
</reference>
<dbReference type="Ensembl" id="ENSLBET00000023527.1">
    <property type="protein sequence ID" value="ENSLBEP00000022348.1"/>
    <property type="gene ID" value="ENSLBEG00000017164.1"/>
</dbReference>
<dbReference type="InParanoid" id="A0A3Q3FTT9"/>
<proteinExistence type="predicted"/>
<dbReference type="Proteomes" id="UP000261660">
    <property type="component" value="Unplaced"/>
</dbReference>
<dbReference type="InterPro" id="IPR002492">
    <property type="entry name" value="Transposase_Tc1-like"/>
</dbReference>
<dbReference type="GO" id="GO:0006313">
    <property type="term" value="P:DNA transposition"/>
    <property type="evidence" value="ECO:0007669"/>
    <property type="project" value="InterPro"/>
</dbReference>
<keyword evidence="4" id="KW-1185">Reference proteome</keyword>
<feature type="domain" description="Transposase Tc1-like" evidence="2">
    <location>
        <begin position="33"/>
        <end position="92"/>
    </location>
</feature>